<name>A0ABU0C9T4_9BRAD</name>
<keyword evidence="5 6" id="KW-0472">Membrane</keyword>
<feature type="coiled-coil region" evidence="7">
    <location>
        <begin position="241"/>
        <end position="268"/>
    </location>
</feature>
<feature type="transmembrane region" description="Helical" evidence="6">
    <location>
        <begin position="61"/>
        <end position="82"/>
    </location>
</feature>
<dbReference type="SUPFAM" id="SSF117892">
    <property type="entry name" value="Band 7/SPFH domain"/>
    <property type="match status" value="1"/>
</dbReference>
<evidence type="ECO:0000259" key="9">
    <source>
        <dbReference type="SMART" id="SM00244"/>
    </source>
</evidence>
<dbReference type="InterPro" id="IPR036013">
    <property type="entry name" value="Band_7/SPFH_dom_sf"/>
</dbReference>
<evidence type="ECO:0000256" key="8">
    <source>
        <dbReference type="SAM" id="MobiDB-lite"/>
    </source>
</evidence>
<organism evidence="10 11">
    <name type="scientific">Rhodopseudomonas julia</name>
    <dbReference type="NCBI Taxonomy" id="200617"/>
    <lineage>
        <taxon>Bacteria</taxon>
        <taxon>Pseudomonadati</taxon>
        <taxon>Pseudomonadota</taxon>
        <taxon>Alphaproteobacteria</taxon>
        <taxon>Hyphomicrobiales</taxon>
        <taxon>Nitrobacteraceae</taxon>
        <taxon>Rhodopseudomonas</taxon>
    </lineage>
</organism>
<dbReference type="PANTHER" id="PTHR43327:SF2">
    <property type="entry name" value="MODULATOR OF FTSH PROTEASE HFLK"/>
    <property type="match status" value="1"/>
</dbReference>
<dbReference type="SMART" id="SM00244">
    <property type="entry name" value="PHB"/>
    <property type="match status" value="1"/>
</dbReference>
<feature type="domain" description="Band 7" evidence="9">
    <location>
        <begin position="79"/>
        <end position="249"/>
    </location>
</feature>
<evidence type="ECO:0000256" key="3">
    <source>
        <dbReference type="ARBA" id="ARBA00022692"/>
    </source>
</evidence>
<evidence type="ECO:0000256" key="1">
    <source>
        <dbReference type="ARBA" id="ARBA00004167"/>
    </source>
</evidence>
<dbReference type="InterPro" id="IPR001107">
    <property type="entry name" value="Band_7"/>
</dbReference>
<dbReference type="GO" id="GO:0006508">
    <property type="term" value="P:proteolysis"/>
    <property type="evidence" value="ECO:0007669"/>
    <property type="project" value="UniProtKB-KW"/>
</dbReference>
<feature type="compositionally biased region" description="Low complexity" evidence="8">
    <location>
        <begin position="357"/>
        <end position="374"/>
    </location>
</feature>
<keyword evidence="10" id="KW-0645">Protease</keyword>
<dbReference type="InterPro" id="IPR020980">
    <property type="entry name" value="Membrane_HflK_N"/>
</dbReference>
<keyword evidence="3 6" id="KW-0812">Transmembrane</keyword>
<reference evidence="10 11" key="1">
    <citation type="submission" date="2023-07" db="EMBL/GenBank/DDBJ databases">
        <title>Genomic Encyclopedia of Type Strains, Phase IV (KMG-IV): sequencing the most valuable type-strain genomes for metagenomic binning, comparative biology and taxonomic classification.</title>
        <authorList>
            <person name="Goeker M."/>
        </authorList>
    </citation>
    <scope>NUCLEOTIDE SEQUENCE [LARGE SCALE GENOMIC DNA]</scope>
    <source>
        <strain evidence="10 11">DSM 11549</strain>
    </source>
</reference>
<evidence type="ECO:0000313" key="11">
    <source>
        <dbReference type="Proteomes" id="UP001230253"/>
    </source>
</evidence>
<comment type="subunit">
    <text evidence="6">HflC and HflK may interact to form a multimeric complex.</text>
</comment>
<keyword evidence="11" id="KW-1185">Reference proteome</keyword>
<comment type="subcellular location">
    <subcellularLocation>
        <location evidence="1">Membrane</location>
        <topology evidence="1">Single-pass membrane protein</topology>
    </subcellularLocation>
</comment>
<feature type="compositionally biased region" description="Low complexity" evidence="8">
    <location>
        <begin position="27"/>
        <end position="37"/>
    </location>
</feature>
<feature type="compositionally biased region" description="Gly residues" evidence="8">
    <location>
        <begin position="8"/>
        <end position="26"/>
    </location>
</feature>
<evidence type="ECO:0000256" key="5">
    <source>
        <dbReference type="ARBA" id="ARBA00023136"/>
    </source>
</evidence>
<evidence type="ECO:0000256" key="7">
    <source>
        <dbReference type="SAM" id="Coils"/>
    </source>
</evidence>
<evidence type="ECO:0000313" key="10">
    <source>
        <dbReference type="EMBL" id="MDQ0326694.1"/>
    </source>
</evidence>
<keyword evidence="4 6" id="KW-1133">Transmembrane helix</keyword>
<dbReference type="RefSeq" id="WP_307154842.1">
    <property type="nucleotide sequence ID" value="NZ_JAUSUK010000002.1"/>
</dbReference>
<dbReference type="PANTHER" id="PTHR43327">
    <property type="entry name" value="STOMATIN-LIKE PROTEIN 2, MITOCHONDRIAL"/>
    <property type="match status" value="1"/>
</dbReference>
<dbReference type="NCBIfam" id="TIGR01933">
    <property type="entry name" value="hflK"/>
    <property type="match status" value="1"/>
</dbReference>
<dbReference type="Pfam" id="PF12221">
    <property type="entry name" value="HflK_N"/>
    <property type="match status" value="1"/>
</dbReference>
<dbReference type="CDD" id="cd03404">
    <property type="entry name" value="SPFH_HflK"/>
    <property type="match status" value="1"/>
</dbReference>
<dbReference type="InterPro" id="IPR050710">
    <property type="entry name" value="Band7/mec-2_domain"/>
</dbReference>
<keyword evidence="10" id="KW-0378">Hydrolase</keyword>
<sequence length="380" mass="41866">MPWSNNNNGGGPWGNPGGGNRGGPWGSGPQPSGPQQPDLEDLIRRGQDKLRGMFPGGGRGNLAIAAVVVVILIAVWLTNAIYTVQADELGQELVFGKPKSQVEQPGLHFHFWPFETVEIVTIRQRRETIGTSTQRQGDPMSLMLSGDQNIVDVVFSVIWRVSDPKAYLFNVADPEGFVRRIAESAMREYVGRSRAEDVRTERRAEVEEQVRALLQGTLDNYGAGITIVGVQLERADPPSEVADAFEEVQRAQQDLDRYQREAEQYGNKRLGEARGEASKVREAGRAYKESTIAEAQGEAQRFLSIYNEYRQAPEVTRKRIYLETMEGVLRDSNKVIMESEDGGSGVVPYLPLNDLPRGTGRSSSATGSNGSRTSQQGSNQ</sequence>
<proteinExistence type="inferred from homology"/>
<evidence type="ECO:0000256" key="2">
    <source>
        <dbReference type="ARBA" id="ARBA00006971"/>
    </source>
</evidence>
<evidence type="ECO:0000256" key="4">
    <source>
        <dbReference type="ARBA" id="ARBA00022989"/>
    </source>
</evidence>
<comment type="function">
    <text evidence="6">HflC and HflK could encode or regulate a protease.</text>
</comment>
<feature type="region of interest" description="Disordered" evidence="8">
    <location>
        <begin position="1"/>
        <end position="39"/>
    </location>
</feature>
<feature type="region of interest" description="Disordered" evidence="8">
    <location>
        <begin position="339"/>
        <end position="380"/>
    </location>
</feature>
<dbReference type="EMBL" id="JAUSUK010000002">
    <property type="protein sequence ID" value="MDQ0326694.1"/>
    <property type="molecule type" value="Genomic_DNA"/>
</dbReference>
<keyword evidence="7" id="KW-0175">Coiled coil</keyword>
<dbReference type="InterPro" id="IPR010201">
    <property type="entry name" value="HflK"/>
</dbReference>
<comment type="caution">
    <text evidence="10">The sequence shown here is derived from an EMBL/GenBank/DDBJ whole genome shotgun (WGS) entry which is preliminary data.</text>
</comment>
<protein>
    <recommendedName>
        <fullName evidence="6">Protein HflK</fullName>
    </recommendedName>
</protein>
<dbReference type="Gene3D" id="3.30.479.30">
    <property type="entry name" value="Band 7 domain"/>
    <property type="match status" value="1"/>
</dbReference>
<dbReference type="Proteomes" id="UP001230253">
    <property type="component" value="Unassembled WGS sequence"/>
</dbReference>
<comment type="similarity">
    <text evidence="2 6">Belongs to the band 7/mec-2 family. HflK subfamily.</text>
</comment>
<accession>A0ABU0C9T4</accession>
<dbReference type="GO" id="GO:0008233">
    <property type="term" value="F:peptidase activity"/>
    <property type="evidence" value="ECO:0007669"/>
    <property type="project" value="UniProtKB-KW"/>
</dbReference>
<gene>
    <name evidence="10" type="ORF">J2R99_002563</name>
</gene>
<evidence type="ECO:0000256" key="6">
    <source>
        <dbReference type="RuleBase" id="RU364113"/>
    </source>
</evidence>
<dbReference type="Pfam" id="PF01145">
    <property type="entry name" value="Band_7"/>
    <property type="match status" value="1"/>
</dbReference>